<reference evidence="1 2" key="1">
    <citation type="submission" date="2019-12" db="EMBL/GenBank/DDBJ databases">
        <authorList>
            <person name="Wolfe R."/>
            <person name="Danczak R."/>
            <person name="Wilkins M."/>
        </authorList>
    </citation>
    <scope>NUCLEOTIDE SEQUENCE [LARGE SCALE GENOMIC DNA]</scope>
    <source>
        <strain evidence="1">X2_MaxBin.013</strain>
    </source>
</reference>
<evidence type="ECO:0000313" key="1">
    <source>
        <dbReference type="EMBL" id="KAF0135234.1"/>
    </source>
</evidence>
<keyword evidence="1" id="KW-0489">Methyltransferase</keyword>
<dbReference type="Proteomes" id="UP000488506">
    <property type="component" value="Unassembled WGS sequence"/>
</dbReference>
<sequence>MANNFKCYLCEREEFERVEGKVRDIPEMAILRCKNCGLISLEKFDHISSSFYEDSKMLTVNPAADPMLVWQDSLSKCLVDDRRRAEWLKEVIKNKRVLDFGCGAGGMLLCIKDLVSKCEGVEKDNRFREILQQKTNIKLYADLNEIEDTYDVITLFHVLEHLANPREVLGALSKFLNHAGSIIIEVPNVDDALLSLYRSKAFSEFTFWGPHLYLYNNSTLSRLFGAAGFKINFIRQIQRYSLANHLFWLSQGKPGGHMLWDFMNDPDLNKAYEKKLAELEKCDTIIASISKKDGGGT</sequence>
<dbReference type="EMBL" id="WPAF01000001">
    <property type="protein sequence ID" value="KAF0135234.1"/>
    <property type="molecule type" value="Genomic_DNA"/>
</dbReference>
<evidence type="ECO:0000313" key="2">
    <source>
        <dbReference type="Proteomes" id="UP000488506"/>
    </source>
</evidence>
<organism evidence="1 2">
    <name type="scientific">Candidatus Saganbacteria bacterium</name>
    <dbReference type="NCBI Taxonomy" id="2575572"/>
    <lineage>
        <taxon>Bacteria</taxon>
        <taxon>Bacillati</taxon>
        <taxon>Saganbacteria</taxon>
    </lineage>
</organism>
<dbReference type="PANTHER" id="PTHR43861">
    <property type="entry name" value="TRANS-ACONITATE 2-METHYLTRANSFERASE-RELATED"/>
    <property type="match status" value="1"/>
</dbReference>
<dbReference type="AlphaFoldDB" id="A0A833L2L0"/>
<dbReference type="GO" id="GO:0032259">
    <property type="term" value="P:methylation"/>
    <property type="evidence" value="ECO:0007669"/>
    <property type="project" value="UniProtKB-KW"/>
</dbReference>
<dbReference type="Gene3D" id="3.40.50.150">
    <property type="entry name" value="Vaccinia Virus protein VP39"/>
    <property type="match status" value="1"/>
</dbReference>
<dbReference type="Pfam" id="PF13489">
    <property type="entry name" value="Methyltransf_23"/>
    <property type="match status" value="1"/>
</dbReference>
<dbReference type="SUPFAM" id="SSF53335">
    <property type="entry name" value="S-adenosyl-L-methionine-dependent methyltransferases"/>
    <property type="match status" value="1"/>
</dbReference>
<name>A0A833L2L0_UNCSA</name>
<protein>
    <submittedName>
        <fullName evidence="1">Methyltransferase-like protein</fullName>
    </submittedName>
</protein>
<dbReference type="InterPro" id="IPR029063">
    <property type="entry name" value="SAM-dependent_MTases_sf"/>
</dbReference>
<proteinExistence type="predicted"/>
<dbReference type="CDD" id="cd02440">
    <property type="entry name" value="AdoMet_MTases"/>
    <property type="match status" value="1"/>
</dbReference>
<dbReference type="GO" id="GO:0008168">
    <property type="term" value="F:methyltransferase activity"/>
    <property type="evidence" value="ECO:0007669"/>
    <property type="project" value="UniProtKB-KW"/>
</dbReference>
<comment type="caution">
    <text evidence="1">The sequence shown here is derived from an EMBL/GenBank/DDBJ whole genome shotgun (WGS) entry which is preliminary data.</text>
</comment>
<gene>
    <name evidence="1" type="ORF">FD145_60</name>
</gene>
<accession>A0A833L2L0</accession>
<keyword evidence="1" id="KW-0808">Transferase</keyword>